<evidence type="ECO:0000313" key="11">
    <source>
        <dbReference type="Proteomes" id="UP001174136"/>
    </source>
</evidence>
<dbReference type="GO" id="GO:0016579">
    <property type="term" value="P:protein deubiquitination"/>
    <property type="evidence" value="ECO:0007669"/>
    <property type="project" value="TreeGrafter"/>
</dbReference>
<dbReference type="PROSITE" id="PS52048">
    <property type="entry name" value="UCH_DOMAIN"/>
    <property type="match status" value="1"/>
</dbReference>
<dbReference type="Proteomes" id="UP001174136">
    <property type="component" value="Unassembled WGS sequence"/>
</dbReference>
<evidence type="ECO:0000256" key="8">
    <source>
        <dbReference type="PROSITE-ProRule" id="PRU01393"/>
    </source>
</evidence>
<dbReference type="InterPro" id="IPR001578">
    <property type="entry name" value="Peptidase_C12_UCH"/>
</dbReference>
<reference evidence="10" key="1">
    <citation type="journal article" date="2023" name="Front. Mar. Sci.">
        <title>A new Merluccius polli reference genome to investigate the effects of global change in West African waters.</title>
        <authorList>
            <person name="Mateo J.L."/>
            <person name="Blanco-Fernandez C."/>
            <person name="Garcia-Vazquez E."/>
            <person name="Machado-Schiaffino G."/>
        </authorList>
    </citation>
    <scope>NUCLEOTIDE SEQUENCE</scope>
    <source>
        <strain evidence="10">C29</strain>
        <tissue evidence="10">Fin</tissue>
    </source>
</reference>
<accession>A0AA47MFX5</accession>
<dbReference type="InterPro" id="IPR057254">
    <property type="entry name" value="UCH_AS"/>
</dbReference>
<evidence type="ECO:0000256" key="6">
    <source>
        <dbReference type="ARBA" id="ARBA00068046"/>
    </source>
</evidence>
<evidence type="ECO:0000256" key="3">
    <source>
        <dbReference type="ARBA" id="ARBA00022490"/>
    </source>
</evidence>
<feature type="domain" description="UCH catalytic" evidence="9">
    <location>
        <begin position="1"/>
        <end position="198"/>
    </location>
</feature>
<dbReference type="SUPFAM" id="SSF54001">
    <property type="entry name" value="Cysteine proteinases"/>
    <property type="match status" value="1"/>
</dbReference>
<dbReference type="PANTHER" id="PTHR10589">
    <property type="entry name" value="UBIQUITIN CARBOXYL-TERMINAL HYDROLASE"/>
    <property type="match status" value="1"/>
</dbReference>
<evidence type="ECO:0000256" key="4">
    <source>
        <dbReference type="ARBA" id="ARBA00022553"/>
    </source>
</evidence>
<evidence type="ECO:0000256" key="7">
    <source>
        <dbReference type="ARBA" id="ARBA00075123"/>
    </source>
</evidence>
<gene>
    <name evidence="10" type="primary">Uchl3</name>
    <name evidence="10" type="ORF">N1851_023827</name>
</gene>
<keyword evidence="10" id="KW-0378">Hydrolase</keyword>
<keyword evidence="3" id="KW-0963">Cytoplasm</keyword>
<comment type="similarity">
    <text evidence="2 8">Belongs to the peptidase C12 family.</text>
</comment>
<name>A0AA47MFX5_MERPO</name>
<sequence>MVPRPCVCPAALSPSQRMVTVSLCDCSSYIKSAKYYIKKEAYEFDILFEPSIIMSSMNHSGLEEEAKIKAEGQEVSPDVYFMKQTIGNACGTIGLIHAVANNQDSLEFEADSPLKKFLLGSSKLTPAEKAAFLEKDETPCIDDKVDLHFIAFCKRRRTTVRTGTPQRCAKCSSARDPMELHFTVIALPKLEACTLSFL</sequence>
<dbReference type="EMBL" id="JAOPHQ010004374">
    <property type="protein sequence ID" value="KAK0139455.1"/>
    <property type="molecule type" value="Genomic_DNA"/>
</dbReference>
<dbReference type="GO" id="GO:0004843">
    <property type="term" value="F:cysteine-type deubiquitinase activity"/>
    <property type="evidence" value="ECO:0007669"/>
    <property type="project" value="InterPro"/>
</dbReference>
<dbReference type="PANTHER" id="PTHR10589:SF24">
    <property type="entry name" value="UBIQUITIN CARBOXYL-TERMINAL HYDROLASE ISOZYME L3"/>
    <property type="match status" value="1"/>
</dbReference>
<organism evidence="10 11">
    <name type="scientific">Merluccius polli</name>
    <name type="common">Benguela hake</name>
    <name type="synonym">Merluccius cadenati</name>
    <dbReference type="NCBI Taxonomy" id="89951"/>
    <lineage>
        <taxon>Eukaryota</taxon>
        <taxon>Metazoa</taxon>
        <taxon>Chordata</taxon>
        <taxon>Craniata</taxon>
        <taxon>Vertebrata</taxon>
        <taxon>Euteleostomi</taxon>
        <taxon>Actinopterygii</taxon>
        <taxon>Neopterygii</taxon>
        <taxon>Teleostei</taxon>
        <taxon>Neoteleostei</taxon>
        <taxon>Acanthomorphata</taxon>
        <taxon>Zeiogadaria</taxon>
        <taxon>Gadariae</taxon>
        <taxon>Gadiformes</taxon>
        <taxon>Gadoidei</taxon>
        <taxon>Merlucciidae</taxon>
        <taxon>Merluccius</taxon>
    </lineage>
</organism>
<comment type="caution">
    <text evidence="10">The sequence shown here is derived from an EMBL/GenBank/DDBJ whole genome shotgun (WGS) entry which is preliminary data.</text>
</comment>
<dbReference type="Gene3D" id="1.10.418.80">
    <property type="entry name" value="Ubiquitin carboxyl-terminal hydrolase, domain 1"/>
    <property type="match status" value="1"/>
</dbReference>
<dbReference type="GO" id="GO:0005737">
    <property type="term" value="C:cytoplasm"/>
    <property type="evidence" value="ECO:0007669"/>
    <property type="project" value="UniProtKB-SubCell"/>
</dbReference>
<comment type="subunit">
    <text evidence="5">Preferentially binds diubiquitin; the interaction does not hydrolyze diubiquitin but, in vitro, inhibits the hydrolyzing activity on other substrates.</text>
</comment>
<dbReference type="GO" id="GO:0006511">
    <property type="term" value="P:ubiquitin-dependent protein catabolic process"/>
    <property type="evidence" value="ECO:0007669"/>
    <property type="project" value="InterPro"/>
</dbReference>
<evidence type="ECO:0000256" key="1">
    <source>
        <dbReference type="ARBA" id="ARBA00004496"/>
    </source>
</evidence>
<dbReference type="PROSITE" id="PS00140">
    <property type="entry name" value="UCH_1"/>
    <property type="match status" value="1"/>
</dbReference>
<keyword evidence="11" id="KW-1185">Reference proteome</keyword>
<proteinExistence type="inferred from homology"/>
<keyword evidence="4" id="KW-0597">Phosphoprotein</keyword>
<dbReference type="AlphaFoldDB" id="A0AA47MFX5"/>
<evidence type="ECO:0000259" key="9">
    <source>
        <dbReference type="PROSITE" id="PS52048"/>
    </source>
</evidence>
<evidence type="ECO:0000313" key="10">
    <source>
        <dbReference type="EMBL" id="KAK0139455.1"/>
    </source>
</evidence>
<dbReference type="InterPro" id="IPR038765">
    <property type="entry name" value="Papain-like_cys_pep_sf"/>
</dbReference>
<comment type="subcellular location">
    <subcellularLocation>
        <location evidence="1">Cytoplasm</location>
    </subcellularLocation>
</comment>
<evidence type="ECO:0000256" key="5">
    <source>
        <dbReference type="ARBA" id="ARBA00062672"/>
    </source>
</evidence>
<evidence type="ECO:0000256" key="2">
    <source>
        <dbReference type="ARBA" id="ARBA00009326"/>
    </source>
</evidence>
<dbReference type="Pfam" id="PF01088">
    <property type="entry name" value="Peptidase_C12"/>
    <property type="match status" value="1"/>
</dbReference>
<protein>
    <recommendedName>
        <fullName evidence="6">Ubiquitin carboxyl-terminal hydrolase isozyme L3</fullName>
    </recommendedName>
    <alternativeName>
        <fullName evidence="7">Ubiquitin thioesterase L3</fullName>
    </alternativeName>
</protein>
<comment type="caution">
    <text evidence="8">Lacks conserved residue(s) required for the propagation of feature annotation.</text>
</comment>